<keyword evidence="3" id="KW-0175">Coiled coil</keyword>
<feature type="signal peptide" evidence="4">
    <location>
        <begin position="1"/>
        <end position="36"/>
    </location>
</feature>
<feature type="domain" description="Multidrug resistance protein MdtA-like C-terminal permuted SH3" evidence="8">
    <location>
        <begin position="326"/>
        <end position="382"/>
    </location>
</feature>
<dbReference type="Pfam" id="PF25944">
    <property type="entry name" value="Beta-barrel_RND"/>
    <property type="match status" value="1"/>
</dbReference>
<protein>
    <submittedName>
        <fullName evidence="9">Efflux RND transporter periplasmic adaptor subunit</fullName>
    </submittedName>
</protein>
<dbReference type="EMBL" id="JACYXI010000003">
    <property type="protein sequence ID" value="MBD8891196.1"/>
    <property type="molecule type" value="Genomic_DNA"/>
</dbReference>
<dbReference type="InterPro" id="IPR058626">
    <property type="entry name" value="MdtA-like_b-barrel"/>
</dbReference>
<reference evidence="9 10" key="2">
    <citation type="journal article" date="2021" name="Int. J. Syst. Evol. Microbiol.">
        <title>Roseibium litorale sp. nov., isolated from a tidal flat sediment and proposal for the reclassification of Labrenzia polysiphoniae as Roseibium polysiphoniae comb. nov.</title>
        <authorList>
            <person name="Liu Y."/>
            <person name="Pei T."/>
            <person name="Du J."/>
            <person name="Chao M."/>
            <person name="Deng M.R."/>
            <person name="Zhu H."/>
        </authorList>
    </citation>
    <scope>NUCLEOTIDE SEQUENCE [LARGE SCALE GENOMIC DNA]</scope>
    <source>
        <strain evidence="9 10">4C16A</strain>
    </source>
</reference>
<sequence length="419" mass="44579">MSGANAQEARLGKAFSFSRQFKFAAAAALLSTFALAGCNEQGGNKPGPGPSAGGAKPQVGIVELHPQSVAITAELPGRISAPLIAEVRPQVSGIVKGRLFREGSEVQEGELLYQIDDSTYLADYDSALANLEKAEASVPSAQTKLDRYQDLIKQNAVAKQDLDDAVASLAEAKAEVAAAKAAVETARINLDNTKIKAPISGRIEKSSLTVGALVTANQTTALTTIRQLDPINVDVTQSSTNLLNLRKAVRDGRVKLSGDNVHVRLKLETGEDYSEQGRLEFSEAYVDETTGTYTLRAEFPNPDRLLLPGMYVRAIVEEGIAQDSFLVPQRGVSRNSRGEAVALFVGEDGKVEERILDVKSNIGTNWLVADGIKDGDKVIVEGSLFVRAGQEVTAVPVTIDETTGEVRTRGDASANSDGK</sequence>
<feature type="coiled-coil region" evidence="3">
    <location>
        <begin position="131"/>
        <end position="189"/>
    </location>
</feature>
<dbReference type="Gene3D" id="2.40.420.20">
    <property type="match status" value="1"/>
</dbReference>
<dbReference type="PANTHER" id="PTHR30158">
    <property type="entry name" value="ACRA/E-RELATED COMPONENT OF DRUG EFFLUX TRANSPORTER"/>
    <property type="match status" value="1"/>
</dbReference>
<dbReference type="Pfam" id="PF25967">
    <property type="entry name" value="RND-MFP_C"/>
    <property type="match status" value="1"/>
</dbReference>
<comment type="caution">
    <text evidence="9">The sequence shown here is derived from an EMBL/GenBank/DDBJ whole genome shotgun (WGS) entry which is preliminary data.</text>
</comment>
<dbReference type="RefSeq" id="WP_192147342.1">
    <property type="nucleotide sequence ID" value="NZ_JACYXI010000003.1"/>
</dbReference>
<name>A0ABR9CK40_9HYPH</name>
<evidence type="ECO:0000313" key="10">
    <source>
        <dbReference type="Proteomes" id="UP000632063"/>
    </source>
</evidence>
<dbReference type="InterPro" id="IPR058625">
    <property type="entry name" value="MdtA-like_BSH"/>
</dbReference>
<dbReference type="Gene3D" id="2.40.30.170">
    <property type="match status" value="1"/>
</dbReference>
<accession>A0ABR9CK40</accession>
<gene>
    <name evidence="9" type="ORF">IG616_06545</name>
</gene>
<feature type="domain" description="Multidrug resistance protein MdtA-like alpha-helical hairpin" evidence="5">
    <location>
        <begin position="124"/>
        <end position="193"/>
    </location>
</feature>
<comment type="subcellular location">
    <subcellularLocation>
        <location evidence="1">Cell envelope</location>
    </subcellularLocation>
</comment>
<evidence type="ECO:0000259" key="5">
    <source>
        <dbReference type="Pfam" id="PF25876"/>
    </source>
</evidence>
<proteinExistence type="inferred from homology"/>
<dbReference type="Proteomes" id="UP000632063">
    <property type="component" value="Unassembled WGS sequence"/>
</dbReference>
<feature type="domain" description="Multidrug resistance protein MdtA-like barrel-sandwich hybrid" evidence="6">
    <location>
        <begin position="84"/>
        <end position="225"/>
    </location>
</feature>
<keyword evidence="4" id="KW-0732">Signal</keyword>
<evidence type="ECO:0000259" key="7">
    <source>
        <dbReference type="Pfam" id="PF25944"/>
    </source>
</evidence>
<dbReference type="InterPro" id="IPR006143">
    <property type="entry name" value="RND_pump_MFP"/>
</dbReference>
<dbReference type="NCBIfam" id="TIGR01730">
    <property type="entry name" value="RND_mfp"/>
    <property type="match status" value="1"/>
</dbReference>
<evidence type="ECO:0000256" key="4">
    <source>
        <dbReference type="SAM" id="SignalP"/>
    </source>
</evidence>
<feature type="chain" id="PRO_5046541840" evidence="4">
    <location>
        <begin position="37"/>
        <end position="419"/>
    </location>
</feature>
<dbReference type="Pfam" id="PF25917">
    <property type="entry name" value="BSH_RND"/>
    <property type="match status" value="1"/>
</dbReference>
<evidence type="ECO:0000256" key="2">
    <source>
        <dbReference type="ARBA" id="ARBA00009477"/>
    </source>
</evidence>
<evidence type="ECO:0000256" key="1">
    <source>
        <dbReference type="ARBA" id="ARBA00004196"/>
    </source>
</evidence>
<feature type="domain" description="Multidrug resistance protein MdtA-like beta-barrel" evidence="7">
    <location>
        <begin position="230"/>
        <end position="319"/>
    </location>
</feature>
<dbReference type="Gene3D" id="2.40.50.100">
    <property type="match status" value="1"/>
</dbReference>
<dbReference type="Pfam" id="PF25876">
    <property type="entry name" value="HH_MFP_RND"/>
    <property type="match status" value="1"/>
</dbReference>
<dbReference type="Gene3D" id="1.10.287.470">
    <property type="entry name" value="Helix hairpin bin"/>
    <property type="match status" value="1"/>
</dbReference>
<evidence type="ECO:0000256" key="3">
    <source>
        <dbReference type="SAM" id="Coils"/>
    </source>
</evidence>
<evidence type="ECO:0000259" key="6">
    <source>
        <dbReference type="Pfam" id="PF25917"/>
    </source>
</evidence>
<dbReference type="InterPro" id="IPR058627">
    <property type="entry name" value="MdtA-like_C"/>
</dbReference>
<evidence type="ECO:0000259" key="8">
    <source>
        <dbReference type="Pfam" id="PF25967"/>
    </source>
</evidence>
<comment type="similarity">
    <text evidence="2">Belongs to the membrane fusion protein (MFP) (TC 8.A.1) family.</text>
</comment>
<dbReference type="SUPFAM" id="SSF111369">
    <property type="entry name" value="HlyD-like secretion proteins"/>
    <property type="match status" value="1"/>
</dbReference>
<dbReference type="InterPro" id="IPR058624">
    <property type="entry name" value="MdtA-like_HH"/>
</dbReference>
<organism evidence="9 10">
    <name type="scientific">Roseibium litorale</name>
    <dbReference type="NCBI Taxonomy" id="2803841"/>
    <lineage>
        <taxon>Bacteria</taxon>
        <taxon>Pseudomonadati</taxon>
        <taxon>Pseudomonadota</taxon>
        <taxon>Alphaproteobacteria</taxon>
        <taxon>Hyphomicrobiales</taxon>
        <taxon>Stappiaceae</taxon>
        <taxon>Roseibium</taxon>
    </lineage>
</organism>
<reference evidence="10" key="1">
    <citation type="submission" date="2020-09" db="EMBL/GenBank/DDBJ databases">
        <title>The genome sequence of strain Labrenzia suaedae 4C16A.</title>
        <authorList>
            <person name="Liu Y."/>
        </authorList>
    </citation>
    <scope>NUCLEOTIDE SEQUENCE [LARGE SCALE GENOMIC DNA]</scope>
    <source>
        <strain evidence="10">4C16A</strain>
    </source>
</reference>
<keyword evidence="10" id="KW-1185">Reference proteome</keyword>
<dbReference type="PANTHER" id="PTHR30158:SF3">
    <property type="entry name" value="MULTIDRUG EFFLUX PUMP SUBUNIT ACRA-RELATED"/>
    <property type="match status" value="1"/>
</dbReference>
<evidence type="ECO:0000313" key="9">
    <source>
        <dbReference type="EMBL" id="MBD8891196.1"/>
    </source>
</evidence>